<dbReference type="GO" id="GO:0001216">
    <property type="term" value="F:DNA-binding transcription activator activity"/>
    <property type="evidence" value="ECO:0007669"/>
    <property type="project" value="InterPro"/>
</dbReference>
<accession>A0A645I911</accession>
<dbReference type="PROSITE" id="PS50044">
    <property type="entry name" value="SIGMA54_3"/>
    <property type="match status" value="1"/>
</dbReference>
<protein>
    <submittedName>
        <fullName evidence="2">RNA polymerase sigma-54 factor</fullName>
    </submittedName>
</protein>
<dbReference type="GO" id="GO:0016987">
    <property type="term" value="F:sigma factor activity"/>
    <property type="evidence" value="ECO:0007669"/>
    <property type="project" value="InterPro"/>
</dbReference>
<dbReference type="PROSITE" id="PS00718">
    <property type="entry name" value="SIGMA54_2"/>
    <property type="match status" value="1"/>
</dbReference>
<dbReference type="PRINTS" id="PR00045">
    <property type="entry name" value="SIGMA54FCT"/>
</dbReference>
<dbReference type="PANTHER" id="PTHR32248">
    <property type="entry name" value="RNA POLYMERASE SIGMA-54 FACTOR"/>
    <property type="match status" value="1"/>
</dbReference>
<dbReference type="PANTHER" id="PTHR32248:SF4">
    <property type="entry name" value="RNA POLYMERASE SIGMA-54 FACTOR"/>
    <property type="match status" value="1"/>
</dbReference>
<evidence type="ECO:0000259" key="1">
    <source>
        <dbReference type="Pfam" id="PF04552"/>
    </source>
</evidence>
<dbReference type="Pfam" id="PF04552">
    <property type="entry name" value="Sigma54_DBD"/>
    <property type="match status" value="1"/>
</dbReference>
<dbReference type="InterPro" id="IPR007634">
    <property type="entry name" value="RNA_pol_sigma_54_DNA-bd"/>
</dbReference>
<organism evidence="2">
    <name type="scientific">bioreactor metagenome</name>
    <dbReference type="NCBI Taxonomy" id="1076179"/>
    <lineage>
        <taxon>unclassified sequences</taxon>
        <taxon>metagenomes</taxon>
        <taxon>ecological metagenomes</taxon>
    </lineage>
</organism>
<feature type="domain" description="RNA polymerase sigma factor 54 DNA-binding" evidence="1">
    <location>
        <begin position="1"/>
        <end position="109"/>
    </location>
</feature>
<dbReference type="EMBL" id="VSSQ01104212">
    <property type="protein sequence ID" value="MPN44804.1"/>
    <property type="molecule type" value="Genomic_DNA"/>
</dbReference>
<comment type="caution">
    <text evidence="2">The sequence shown here is derived from an EMBL/GenBank/DDBJ whole genome shotgun (WGS) entry which is preliminary data.</text>
</comment>
<dbReference type="AlphaFoldDB" id="A0A645I911"/>
<gene>
    <name evidence="2" type="primary">rpoN_36</name>
    <name evidence="2" type="ORF">SDC9_192371</name>
</gene>
<sequence>MAEAADKLGLHETTVSRAVAGKYLGTPYGVYEYKFFFSGGYVSADGEKFASGGIKERIRDIIAGEDGRKPLSDDKIARMFKTEGLDVARRTVAKYRESMNIPPSNLRRKF</sequence>
<reference evidence="2" key="1">
    <citation type="submission" date="2019-08" db="EMBL/GenBank/DDBJ databases">
        <authorList>
            <person name="Kucharzyk K."/>
            <person name="Murdoch R.W."/>
            <person name="Higgins S."/>
            <person name="Loffler F."/>
        </authorList>
    </citation>
    <scope>NUCLEOTIDE SEQUENCE</scope>
</reference>
<evidence type="ECO:0000313" key="2">
    <source>
        <dbReference type="EMBL" id="MPN44804.1"/>
    </source>
</evidence>
<dbReference type="Gene3D" id="1.10.10.60">
    <property type="entry name" value="Homeodomain-like"/>
    <property type="match status" value="1"/>
</dbReference>
<proteinExistence type="predicted"/>
<name>A0A645I911_9ZZZZ</name>
<dbReference type="InterPro" id="IPR000394">
    <property type="entry name" value="RNA_pol_sigma_54"/>
</dbReference>